<protein>
    <submittedName>
        <fullName evidence="1">Uncharacterized protein</fullName>
    </submittedName>
</protein>
<dbReference type="Proteomes" id="UP000012960">
    <property type="component" value="Unplaced"/>
</dbReference>
<dbReference type="Gramene" id="Ma08_t13670.1">
    <property type="protein sequence ID" value="Ma08_p13670.1"/>
    <property type="gene ID" value="Ma08_g13670"/>
</dbReference>
<sequence length="39" mass="4687">MFGYLFSILIKSKTNKAMLYVLIISDTNMPFFFFEERET</sequence>
<evidence type="ECO:0000313" key="2">
    <source>
        <dbReference type="Proteomes" id="UP000012960"/>
    </source>
</evidence>
<evidence type="ECO:0000313" key="1">
    <source>
        <dbReference type="EnsemblPlants" id="Ma08_p13670.1"/>
    </source>
</evidence>
<name>A0A804K699_MUSAM</name>
<keyword evidence="2" id="KW-1185">Reference proteome</keyword>
<proteinExistence type="predicted"/>
<organism evidence="1 2">
    <name type="scientific">Musa acuminata subsp. malaccensis</name>
    <name type="common">Wild banana</name>
    <name type="synonym">Musa malaccensis</name>
    <dbReference type="NCBI Taxonomy" id="214687"/>
    <lineage>
        <taxon>Eukaryota</taxon>
        <taxon>Viridiplantae</taxon>
        <taxon>Streptophyta</taxon>
        <taxon>Embryophyta</taxon>
        <taxon>Tracheophyta</taxon>
        <taxon>Spermatophyta</taxon>
        <taxon>Magnoliopsida</taxon>
        <taxon>Liliopsida</taxon>
        <taxon>Zingiberales</taxon>
        <taxon>Musaceae</taxon>
        <taxon>Musa</taxon>
    </lineage>
</organism>
<accession>A0A804K699</accession>
<dbReference type="InParanoid" id="A0A804K699"/>
<dbReference type="EnsemblPlants" id="Ma08_t13670.1">
    <property type="protein sequence ID" value="Ma08_p13670.1"/>
    <property type="gene ID" value="Ma08_g13670"/>
</dbReference>
<dbReference type="AlphaFoldDB" id="A0A804K699"/>
<reference evidence="1" key="1">
    <citation type="submission" date="2021-05" db="UniProtKB">
        <authorList>
            <consortium name="EnsemblPlants"/>
        </authorList>
    </citation>
    <scope>IDENTIFICATION</scope>
    <source>
        <strain evidence="1">subsp. malaccensis</strain>
    </source>
</reference>